<organism evidence="2 3">
    <name type="scientific">Rousettus aegyptiacus</name>
    <name type="common">Egyptian fruit bat</name>
    <name type="synonym">Pteropus aegyptiacus</name>
    <dbReference type="NCBI Taxonomy" id="9407"/>
    <lineage>
        <taxon>Eukaryota</taxon>
        <taxon>Metazoa</taxon>
        <taxon>Chordata</taxon>
        <taxon>Craniata</taxon>
        <taxon>Vertebrata</taxon>
        <taxon>Euteleostomi</taxon>
        <taxon>Mammalia</taxon>
        <taxon>Eutheria</taxon>
        <taxon>Laurasiatheria</taxon>
        <taxon>Chiroptera</taxon>
        <taxon>Yinpterochiroptera</taxon>
        <taxon>Pteropodoidea</taxon>
        <taxon>Pteropodidae</taxon>
        <taxon>Rousettinae</taxon>
        <taxon>Rousettus</taxon>
    </lineage>
</organism>
<protein>
    <submittedName>
        <fullName evidence="2">Uncharacterized protein</fullName>
    </submittedName>
</protein>
<comment type="caution">
    <text evidence="2">The sequence shown here is derived from an EMBL/GenBank/DDBJ whole genome shotgun (WGS) entry which is preliminary data.</text>
</comment>
<gene>
    <name evidence="2" type="ORF">HJG63_008577</name>
</gene>
<dbReference type="AlphaFoldDB" id="A0A7J8DI15"/>
<accession>A0A7J8DI15</accession>
<evidence type="ECO:0000256" key="1">
    <source>
        <dbReference type="SAM" id="MobiDB-lite"/>
    </source>
</evidence>
<sequence>MTLELATQRQSVQRSPPPPSMYKKNLHCRRHFFKENSQEKRAVPFPALSISLKRLPKTTPYTLGLSVMREVDILFPGWMLVSCRISQPAPQGVCEVEALEPRGCSLQKHNKATDPQQKWKWAILEFIGVNM</sequence>
<dbReference type="EMBL" id="JACASE010000012">
    <property type="protein sequence ID" value="KAF6422771.1"/>
    <property type="molecule type" value="Genomic_DNA"/>
</dbReference>
<reference evidence="2 3" key="1">
    <citation type="journal article" date="2020" name="Nature">
        <title>Six reference-quality genomes reveal evolution of bat adaptations.</title>
        <authorList>
            <person name="Jebb D."/>
            <person name="Huang Z."/>
            <person name="Pippel M."/>
            <person name="Hughes G.M."/>
            <person name="Lavrichenko K."/>
            <person name="Devanna P."/>
            <person name="Winkler S."/>
            <person name="Jermiin L.S."/>
            <person name="Skirmuntt E.C."/>
            <person name="Katzourakis A."/>
            <person name="Burkitt-Gray L."/>
            <person name="Ray D.A."/>
            <person name="Sullivan K.A.M."/>
            <person name="Roscito J.G."/>
            <person name="Kirilenko B.M."/>
            <person name="Davalos L.M."/>
            <person name="Corthals A.P."/>
            <person name="Power M.L."/>
            <person name="Jones G."/>
            <person name="Ransome R.D."/>
            <person name="Dechmann D.K.N."/>
            <person name="Locatelli A.G."/>
            <person name="Puechmaille S.J."/>
            <person name="Fedrigo O."/>
            <person name="Jarvis E.D."/>
            <person name="Hiller M."/>
            <person name="Vernes S.C."/>
            <person name="Myers E.W."/>
            <person name="Teeling E.C."/>
        </authorList>
    </citation>
    <scope>NUCLEOTIDE SEQUENCE [LARGE SCALE GENOMIC DNA]</scope>
    <source>
        <strain evidence="2">MRouAeg1</strain>
        <tissue evidence="2">Muscle</tissue>
    </source>
</reference>
<evidence type="ECO:0000313" key="3">
    <source>
        <dbReference type="Proteomes" id="UP000593571"/>
    </source>
</evidence>
<proteinExistence type="predicted"/>
<name>A0A7J8DI15_ROUAE</name>
<dbReference type="Proteomes" id="UP000593571">
    <property type="component" value="Unassembled WGS sequence"/>
</dbReference>
<keyword evidence="3" id="KW-1185">Reference proteome</keyword>
<evidence type="ECO:0000313" key="2">
    <source>
        <dbReference type="EMBL" id="KAF6422771.1"/>
    </source>
</evidence>
<feature type="region of interest" description="Disordered" evidence="1">
    <location>
        <begin position="1"/>
        <end position="21"/>
    </location>
</feature>